<gene>
    <name evidence="7" type="ORF">EGC82_16310</name>
</gene>
<organism evidence="7 8">
    <name type="scientific">Shewanella livingstonensis</name>
    <dbReference type="NCBI Taxonomy" id="150120"/>
    <lineage>
        <taxon>Bacteria</taxon>
        <taxon>Pseudomonadati</taxon>
        <taxon>Pseudomonadota</taxon>
        <taxon>Gammaproteobacteria</taxon>
        <taxon>Alteromonadales</taxon>
        <taxon>Shewanellaceae</taxon>
        <taxon>Shewanella</taxon>
    </lineage>
</organism>
<name>A0A3G8LWY9_9GAMM</name>
<evidence type="ECO:0000256" key="3">
    <source>
        <dbReference type="ARBA" id="ARBA00022676"/>
    </source>
</evidence>
<dbReference type="PANTHER" id="PTHR12867">
    <property type="entry name" value="GLYCOSYL TRANSFERASE-RELATED"/>
    <property type="match status" value="1"/>
</dbReference>
<dbReference type="Pfam" id="PF04101">
    <property type="entry name" value="Glyco_tran_28_C"/>
    <property type="match status" value="1"/>
</dbReference>
<dbReference type="Gene3D" id="3.40.50.2000">
    <property type="entry name" value="Glycogen Phosphorylase B"/>
    <property type="match status" value="1"/>
</dbReference>
<dbReference type="InterPro" id="IPR048097">
    <property type="entry name" value="Cps14G-like"/>
</dbReference>
<evidence type="ECO:0000256" key="5">
    <source>
        <dbReference type="ARBA" id="ARBA00022824"/>
    </source>
</evidence>
<keyword evidence="5" id="KW-0256">Endoplasmic reticulum</keyword>
<dbReference type="PANTHER" id="PTHR12867:SF6">
    <property type="entry name" value="N-ACETYLGLUCOSAMINYLDIPHOSPHODOLICHOL N-ACETYLGLUCOSAMINYLTRANSFERASE"/>
    <property type="match status" value="1"/>
</dbReference>
<dbReference type="GO" id="GO:0016758">
    <property type="term" value="F:hexosyltransferase activity"/>
    <property type="evidence" value="ECO:0007669"/>
    <property type="project" value="InterPro"/>
</dbReference>
<dbReference type="InterPro" id="IPR039042">
    <property type="entry name" value="Alg13-like"/>
</dbReference>
<dbReference type="AlphaFoldDB" id="A0A3G8LWY9"/>
<dbReference type="KEGG" id="slj:EGC82_16310"/>
<evidence type="ECO:0000256" key="1">
    <source>
        <dbReference type="ARBA" id="ARBA00004240"/>
    </source>
</evidence>
<evidence type="ECO:0000259" key="6">
    <source>
        <dbReference type="Pfam" id="PF04101"/>
    </source>
</evidence>
<reference evidence="8" key="1">
    <citation type="submission" date="2018-11" db="EMBL/GenBank/DDBJ databases">
        <title>Shewanella sp. M2.</title>
        <authorList>
            <person name="Hwang Y.J."/>
            <person name="Hwang C.Y."/>
        </authorList>
    </citation>
    <scope>NUCLEOTIDE SEQUENCE [LARGE SCALE GENOMIC DNA]</scope>
    <source>
        <strain evidence="8">LMG 19866</strain>
    </source>
</reference>
<keyword evidence="4 7" id="KW-0808">Transferase</keyword>
<feature type="domain" description="Glycosyl transferase family 28 C-terminal" evidence="6">
    <location>
        <begin position="3"/>
        <end position="112"/>
    </location>
</feature>
<accession>A0A3G8LWY9</accession>
<dbReference type="EMBL" id="CP034015">
    <property type="protein sequence ID" value="AZG74176.1"/>
    <property type="molecule type" value="Genomic_DNA"/>
</dbReference>
<comment type="similarity">
    <text evidence="2">Belongs to the glycosyltransferase 28 family.</text>
</comment>
<dbReference type="GO" id="GO:0006488">
    <property type="term" value="P:dolichol-linked oligosaccharide biosynthetic process"/>
    <property type="evidence" value="ECO:0007669"/>
    <property type="project" value="InterPro"/>
</dbReference>
<keyword evidence="8" id="KW-1185">Reference proteome</keyword>
<sequence length="151" mass="17078">MNIFVTVGTTKFDSLIINVDNYAGKNKILNFTFQVSDSGEYSPRNGSFFSFANEINELYDSADLIITHAGAGSIYTLLEMNKKIIIVPNFERVDKHQSDIANYMAINKHALVCSDVADIGRFIEMTKGFQFVPFEKISFFKSEEISEFIMS</sequence>
<evidence type="ECO:0000313" key="8">
    <source>
        <dbReference type="Proteomes" id="UP000278035"/>
    </source>
</evidence>
<protein>
    <submittedName>
        <fullName evidence="7">Glycosyltransferase</fullName>
    </submittedName>
</protein>
<dbReference type="InterPro" id="IPR007235">
    <property type="entry name" value="Glyco_trans_28_C"/>
</dbReference>
<dbReference type="SUPFAM" id="SSF53756">
    <property type="entry name" value="UDP-Glycosyltransferase/glycogen phosphorylase"/>
    <property type="match status" value="1"/>
</dbReference>
<evidence type="ECO:0000256" key="4">
    <source>
        <dbReference type="ARBA" id="ARBA00022679"/>
    </source>
</evidence>
<dbReference type="NCBIfam" id="NF041548">
    <property type="entry name" value="PssE"/>
    <property type="match status" value="1"/>
</dbReference>
<proteinExistence type="inferred from homology"/>
<dbReference type="RefSeq" id="WP_124731690.1">
    <property type="nucleotide sequence ID" value="NZ_CP034015.1"/>
</dbReference>
<comment type="subcellular location">
    <subcellularLocation>
        <location evidence="1">Endoplasmic reticulum</location>
    </subcellularLocation>
</comment>
<dbReference type="OrthoDB" id="7186565at2"/>
<keyword evidence="3" id="KW-0328">Glycosyltransferase</keyword>
<evidence type="ECO:0000313" key="7">
    <source>
        <dbReference type="EMBL" id="AZG74176.1"/>
    </source>
</evidence>
<evidence type="ECO:0000256" key="2">
    <source>
        <dbReference type="ARBA" id="ARBA00006962"/>
    </source>
</evidence>
<dbReference type="Proteomes" id="UP000278035">
    <property type="component" value="Chromosome"/>
</dbReference>